<feature type="domain" description="IclR-ED" evidence="5">
    <location>
        <begin position="78"/>
        <end position="256"/>
    </location>
</feature>
<evidence type="ECO:0000256" key="1">
    <source>
        <dbReference type="ARBA" id="ARBA00023015"/>
    </source>
</evidence>
<keyword evidence="3" id="KW-0804">Transcription</keyword>
<dbReference type="SUPFAM" id="SSF46785">
    <property type="entry name" value="Winged helix' DNA-binding domain"/>
    <property type="match status" value="1"/>
</dbReference>
<evidence type="ECO:0000259" key="4">
    <source>
        <dbReference type="PROSITE" id="PS51077"/>
    </source>
</evidence>
<feature type="domain" description="HTH iclR-type" evidence="4">
    <location>
        <begin position="16"/>
        <end position="77"/>
    </location>
</feature>
<sequence length="256" mass="26790">MSGPEQESTSSAATPVRAIERACALMSAFTLDEPSLTLGELAARVELPKPTAYRIAVSLVQSGFMTQSEDGRYGLGTRLMELGAVVRDNLDLVQLCGPVMAALAAETGETVLLGQPDWGSDEIVVVARRDSAHALSILSPVGRRSPIGLGSLGQALLSGMAPAERAAFAQRLGPTRDAGGRRRSPAAFRRELDEAATRGYALVEGGYLEGVSGVAVPILSEGSRPLGTIGIVGPTTRLHDRLEQFGALLVRETAAL</sequence>
<organism evidence="6 7">
    <name type="scientific">Conexibacter stalactiti</name>
    <dbReference type="NCBI Taxonomy" id="1940611"/>
    <lineage>
        <taxon>Bacteria</taxon>
        <taxon>Bacillati</taxon>
        <taxon>Actinomycetota</taxon>
        <taxon>Thermoleophilia</taxon>
        <taxon>Solirubrobacterales</taxon>
        <taxon>Conexibacteraceae</taxon>
        <taxon>Conexibacter</taxon>
    </lineage>
</organism>
<dbReference type="SUPFAM" id="SSF55781">
    <property type="entry name" value="GAF domain-like"/>
    <property type="match status" value="1"/>
</dbReference>
<name>A0ABU4HVY8_9ACTN</name>
<evidence type="ECO:0000259" key="5">
    <source>
        <dbReference type="PROSITE" id="PS51078"/>
    </source>
</evidence>
<keyword evidence="2" id="KW-0238">DNA-binding</keyword>
<keyword evidence="1" id="KW-0805">Transcription regulation</keyword>
<dbReference type="Pfam" id="PF01614">
    <property type="entry name" value="IclR_C"/>
    <property type="match status" value="1"/>
</dbReference>
<evidence type="ECO:0000313" key="6">
    <source>
        <dbReference type="EMBL" id="MDW5597324.1"/>
    </source>
</evidence>
<reference evidence="7" key="1">
    <citation type="submission" date="2023-07" db="EMBL/GenBank/DDBJ databases">
        <title>Conexibacter stalactiti sp. nov., isolated from stalactites in a lava cave and emended description of the genus Conexibacter.</title>
        <authorList>
            <person name="Lee S.D."/>
        </authorList>
    </citation>
    <scope>NUCLEOTIDE SEQUENCE [LARGE SCALE GENOMIC DNA]</scope>
    <source>
        <strain evidence="7">KCTC 39840</strain>
    </source>
</reference>
<dbReference type="InterPro" id="IPR005471">
    <property type="entry name" value="Tscrpt_reg_IclR_N"/>
</dbReference>
<dbReference type="InterPro" id="IPR014757">
    <property type="entry name" value="Tscrpt_reg_IclR_C"/>
</dbReference>
<evidence type="ECO:0000256" key="3">
    <source>
        <dbReference type="ARBA" id="ARBA00023163"/>
    </source>
</evidence>
<accession>A0ABU4HVY8</accession>
<dbReference type="Gene3D" id="1.10.10.10">
    <property type="entry name" value="Winged helix-like DNA-binding domain superfamily/Winged helix DNA-binding domain"/>
    <property type="match status" value="1"/>
</dbReference>
<dbReference type="PROSITE" id="PS51078">
    <property type="entry name" value="ICLR_ED"/>
    <property type="match status" value="1"/>
</dbReference>
<gene>
    <name evidence="6" type="ORF">R7226_23455</name>
</gene>
<evidence type="ECO:0000256" key="2">
    <source>
        <dbReference type="ARBA" id="ARBA00023125"/>
    </source>
</evidence>
<dbReference type="InterPro" id="IPR036390">
    <property type="entry name" value="WH_DNA-bd_sf"/>
</dbReference>
<dbReference type="InterPro" id="IPR029016">
    <property type="entry name" value="GAF-like_dom_sf"/>
</dbReference>
<comment type="caution">
    <text evidence="6">The sequence shown here is derived from an EMBL/GenBank/DDBJ whole genome shotgun (WGS) entry which is preliminary data.</text>
</comment>
<dbReference type="PANTHER" id="PTHR30136:SF35">
    <property type="entry name" value="HTH-TYPE TRANSCRIPTIONAL REGULATOR RV1719"/>
    <property type="match status" value="1"/>
</dbReference>
<dbReference type="InterPro" id="IPR050707">
    <property type="entry name" value="HTH_MetabolicPath_Reg"/>
</dbReference>
<dbReference type="PANTHER" id="PTHR30136">
    <property type="entry name" value="HELIX-TURN-HELIX TRANSCRIPTIONAL REGULATOR, ICLR FAMILY"/>
    <property type="match status" value="1"/>
</dbReference>
<dbReference type="InterPro" id="IPR036388">
    <property type="entry name" value="WH-like_DNA-bd_sf"/>
</dbReference>
<dbReference type="Proteomes" id="UP001284601">
    <property type="component" value="Unassembled WGS sequence"/>
</dbReference>
<dbReference type="Pfam" id="PF09339">
    <property type="entry name" value="HTH_IclR"/>
    <property type="match status" value="1"/>
</dbReference>
<proteinExistence type="predicted"/>
<protein>
    <submittedName>
        <fullName evidence="6">IclR family transcriptional regulator</fullName>
    </submittedName>
</protein>
<dbReference type="PROSITE" id="PS51077">
    <property type="entry name" value="HTH_ICLR"/>
    <property type="match status" value="1"/>
</dbReference>
<evidence type="ECO:0000313" key="7">
    <source>
        <dbReference type="Proteomes" id="UP001284601"/>
    </source>
</evidence>
<dbReference type="Gene3D" id="3.30.450.40">
    <property type="match status" value="1"/>
</dbReference>
<dbReference type="EMBL" id="JAWSTH010000083">
    <property type="protein sequence ID" value="MDW5597324.1"/>
    <property type="molecule type" value="Genomic_DNA"/>
</dbReference>
<keyword evidence="7" id="KW-1185">Reference proteome</keyword>
<dbReference type="SMART" id="SM00346">
    <property type="entry name" value="HTH_ICLR"/>
    <property type="match status" value="1"/>
</dbReference>
<dbReference type="RefSeq" id="WP_318599788.1">
    <property type="nucleotide sequence ID" value="NZ_JAWSTH010000083.1"/>
</dbReference>